<name>E8T2L5_THEA1</name>
<gene>
    <name evidence="2" type="ordered locus">Theam_1146</name>
</gene>
<feature type="transmembrane region" description="Helical" evidence="1">
    <location>
        <begin position="6"/>
        <end position="26"/>
    </location>
</feature>
<reference evidence="2" key="1">
    <citation type="submission" date="2011-01" db="EMBL/GenBank/DDBJ databases">
        <title>Complete sequence of chromosome of Thermovibrio ammonificans HB-1.</title>
        <authorList>
            <consortium name="US DOE Joint Genome Institute"/>
            <person name="Lucas S."/>
            <person name="Copeland A."/>
            <person name="Lapidus A."/>
            <person name="Cheng J.-F."/>
            <person name="Goodwin L."/>
            <person name="Pitluck S."/>
            <person name="Davenport K."/>
            <person name="Detter J.C."/>
            <person name="Han C."/>
            <person name="Tapia R."/>
            <person name="Land M."/>
            <person name="Hauser L."/>
            <person name="Kyrpides N."/>
            <person name="Ivanova N."/>
            <person name="Ovchinnikova G."/>
            <person name="Vetriani C."/>
            <person name="Woyke T."/>
        </authorList>
    </citation>
    <scope>NUCLEOTIDE SEQUENCE [LARGE SCALE GENOMIC DNA]</scope>
    <source>
        <strain evidence="2">HB-1</strain>
    </source>
</reference>
<accession>E8T2L5</accession>
<dbReference type="RefSeq" id="WP_013537896.1">
    <property type="nucleotide sequence ID" value="NC_014926.1"/>
</dbReference>
<keyword evidence="1" id="KW-1133">Transmembrane helix</keyword>
<keyword evidence="3" id="KW-1185">Reference proteome</keyword>
<dbReference type="eggNOG" id="COG4970">
    <property type="taxonomic scope" value="Bacteria"/>
</dbReference>
<dbReference type="OrthoDB" id="14942at2"/>
<organism evidence="2 3">
    <name type="scientific">Thermovibrio ammonificans (strain DSM 15698 / JCM 12110 / HB-1)</name>
    <dbReference type="NCBI Taxonomy" id="648996"/>
    <lineage>
        <taxon>Bacteria</taxon>
        <taxon>Pseudomonadati</taxon>
        <taxon>Aquificota</taxon>
        <taxon>Aquificia</taxon>
        <taxon>Desulfurobacteriales</taxon>
        <taxon>Desulfurobacteriaceae</taxon>
        <taxon>Thermovibrio</taxon>
    </lineage>
</organism>
<dbReference type="NCBIfam" id="TIGR02532">
    <property type="entry name" value="IV_pilin_GFxxxE"/>
    <property type="match status" value="1"/>
</dbReference>
<dbReference type="EMBL" id="CP002444">
    <property type="protein sequence ID" value="ADU97110.1"/>
    <property type="molecule type" value="Genomic_DNA"/>
</dbReference>
<dbReference type="KEGG" id="tam:Theam_1146"/>
<evidence type="ECO:0000256" key="1">
    <source>
        <dbReference type="SAM" id="Phobius"/>
    </source>
</evidence>
<sequence>MRKGLTVIEILVALVLAGAVLALAYLKYHSWEKRVSVENDTRRIYSLVELQRTKSFTEKIPAKIVVSGTQVTVEEQTSSGTYAVVKVIHLKNPFSGTIEIDEKGLPNNTSIIYLGDLSVDAKYSCIKSDGVRVRMGKTVLSSGKRVCE</sequence>
<evidence type="ECO:0000313" key="3">
    <source>
        <dbReference type="Proteomes" id="UP000006362"/>
    </source>
</evidence>
<dbReference type="STRING" id="648996.Theam_1146"/>
<dbReference type="AlphaFoldDB" id="E8T2L5"/>
<keyword evidence="1" id="KW-0472">Membrane</keyword>
<evidence type="ECO:0008006" key="4">
    <source>
        <dbReference type="Google" id="ProtNLM"/>
    </source>
</evidence>
<protein>
    <recommendedName>
        <fullName evidence="4">Prepilin-type N-terminal cleavage/methylation domain-containing protein</fullName>
    </recommendedName>
</protein>
<proteinExistence type="predicted"/>
<evidence type="ECO:0000313" key="2">
    <source>
        <dbReference type="EMBL" id="ADU97110.1"/>
    </source>
</evidence>
<dbReference type="InterPro" id="IPR012902">
    <property type="entry name" value="N_methyl_site"/>
</dbReference>
<keyword evidence="1" id="KW-0812">Transmembrane</keyword>
<dbReference type="Proteomes" id="UP000006362">
    <property type="component" value="Chromosome"/>
</dbReference>
<dbReference type="HOGENOM" id="CLU_135534_1_0_0"/>